<dbReference type="AlphaFoldDB" id="A0A7W9FVT0"/>
<evidence type="ECO:0000313" key="1">
    <source>
        <dbReference type="EMBL" id="MBB5772443.1"/>
    </source>
</evidence>
<name>A0A7W9FVT0_BREVE</name>
<dbReference type="RefSeq" id="WP_184279804.1">
    <property type="nucleotide sequence ID" value="NZ_JACHLJ010000003.1"/>
</dbReference>
<evidence type="ECO:0000313" key="2">
    <source>
        <dbReference type="Proteomes" id="UP000556201"/>
    </source>
</evidence>
<comment type="caution">
    <text evidence="1">The sequence shown here is derived from an EMBL/GenBank/DDBJ whole genome shotgun (WGS) entry which is preliminary data.</text>
</comment>
<dbReference type="EMBL" id="JACHLJ010000003">
    <property type="protein sequence ID" value="MBB5772443.1"/>
    <property type="molecule type" value="Genomic_DNA"/>
</dbReference>
<reference evidence="1 2" key="1">
    <citation type="submission" date="2020-08" db="EMBL/GenBank/DDBJ databases">
        <title>Functional genomics of gut bacteria from endangered species of beetles.</title>
        <authorList>
            <person name="Carlos-Shanley C."/>
        </authorList>
    </citation>
    <scope>NUCLEOTIDE SEQUENCE [LARGE SCALE GENOMIC DNA]</scope>
    <source>
        <strain evidence="1 2">S00192</strain>
    </source>
</reference>
<gene>
    <name evidence="1" type="ORF">HNP47_002459</name>
</gene>
<sequence>MAQGRAITMAMRNRFGCLALLALLVCAPLAGWQTYQYVWYQSLLPHGVEARWIEYRKQAAWGFGPGADEVGLIIYRLEKASLSKIEEGGLAYLSDASEVPVLMSASQRKANERRTYWDWKRTPIVPLWSGHGEHNCGREPGIGAFLDRNDFRCKLDPKTVSRVNAIISSDNAFYAHGRGGSVVIVAPAEKRVILAYSG</sequence>
<organism evidence="1 2">
    <name type="scientific">Brevundimonas vesicularis</name>
    <name type="common">Pseudomonas vesicularis</name>
    <dbReference type="NCBI Taxonomy" id="41276"/>
    <lineage>
        <taxon>Bacteria</taxon>
        <taxon>Pseudomonadati</taxon>
        <taxon>Pseudomonadota</taxon>
        <taxon>Alphaproteobacteria</taxon>
        <taxon>Caulobacterales</taxon>
        <taxon>Caulobacteraceae</taxon>
        <taxon>Brevundimonas</taxon>
    </lineage>
</organism>
<proteinExistence type="predicted"/>
<accession>A0A7W9FVT0</accession>
<dbReference type="Proteomes" id="UP000556201">
    <property type="component" value="Unassembled WGS sequence"/>
</dbReference>
<protein>
    <submittedName>
        <fullName evidence="1">Uncharacterized protein</fullName>
    </submittedName>
</protein>